<dbReference type="STRING" id="41688.A0A2N3MZG9"/>
<evidence type="ECO:0000256" key="8">
    <source>
        <dbReference type="SAM" id="MobiDB-lite"/>
    </source>
</evidence>
<dbReference type="Pfam" id="PF00400">
    <property type="entry name" value="WD40"/>
    <property type="match status" value="3"/>
</dbReference>
<dbReference type="EMBL" id="NLAX01001584">
    <property type="protein sequence ID" value="PKS05584.1"/>
    <property type="molecule type" value="Genomic_DNA"/>
</dbReference>
<sequence>MGYNVRRTDPQARGSYQPNGASFISHPTETIIVSGSQDNTIRTDKEIHKLEYHGDSICSTSFSADGSRIVSVSDIAVQFWDAKSGMRIYELEGYESQIQSGSLSRDENRIVVVLSKSSILIQNMKSSKRIHELEDDVSSVSISSGGNYVVSGGESIHIWNTKSGKDIDLLGVQRYAVIAVISVSFPPDDKALDGAVRGWDAKLDKEIQMLHVKEGKEIYKLEGHSGPLLCVSFSPDGNCIVSEAGDATIRVWDAKSGKVVHKLEGHIHLSSILSARFRKEGTVPFSSPRRLWARTLRKMNVDQGVFTGAE</sequence>
<comment type="similarity">
    <text evidence="4">Belongs to the WD repeat MDV1/CAF4 family.</text>
</comment>
<evidence type="ECO:0000256" key="1">
    <source>
        <dbReference type="ARBA" id="ARBA00022574"/>
    </source>
</evidence>
<feature type="compositionally biased region" description="Basic and acidic residues" evidence="8">
    <location>
        <begin position="1"/>
        <end position="10"/>
    </location>
</feature>
<evidence type="ECO:0000313" key="9">
    <source>
        <dbReference type="EMBL" id="PKS05584.1"/>
    </source>
</evidence>
<dbReference type="SMART" id="SM00320">
    <property type="entry name" value="WD40"/>
    <property type="match status" value="4"/>
</dbReference>
<evidence type="ECO:0000256" key="6">
    <source>
        <dbReference type="ARBA" id="ARBA00043913"/>
    </source>
</evidence>
<comment type="caution">
    <text evidence="9">The sequence shown here is derived from an EMBL/GenBank/DDBJ whole genome shotgun (WGS) entry which is preliminary data.</text>
</comment>
<accession>A0A2N3MZG9</accession>
<evidence type="ECO:0000256" key="5">
    <source>
        <dbReference type="ARBA" id="ARBA00039789"/>
    </source>
</evidence>
<dbReference type="InParanoid" id="A0A2N3MZG9"/>
<feature type="repeat" description="WD" evidence="7">
    <location>
        <begin position="221"/>
        <end position="262"/>
    </location>
</feature>
<organism evidence="9 10">
    <name type="scientific">Lomentospora prolificans</name>
    <dbReference type="NCBI Taxonomy" id="41688"/>
    <lineage>
        <taxon>Eukaryota</taxon>
        <taxon>Fungi</taxon>
        <taxon>Dikarya</taxon>
        <taxon>Ascomycota</taxon>
        <taxon>Pezizomycotina</taxon>
        <taxon>Sordariomycetes</taxon>
        <taxon>Hypocreomycetidae</taxon>
        <taxon>Microascales</taxon>
        <taxon>Microascaceae</taxon>
        <taxon>Lomentospora</taxon>
    </lineage>
</organism>
<keyword evidence="2" id="KW-0677">Repeat</keyword>
<dbReference type="InterPro" id="IPR001680">
    <property type="entry name" value="WD40_rpt"/>
</dbReference>
<keyword evidence="10" id="KW-1185">Reference proteome</keyword>
<evidence type="ECO:0000313" key="10">
    <source>
        <dbReference type="Proteomes" id="UP000233524"/>
    </source>
</evidence>
<name>A0A2N3MZG9_9PEZI</name>
<gene>
    <name evidence="9" type="ORF">jhhlp_008102</name>
</gene>
<dbReference type="PANTHER" id="PTHR22847:SF637">
    <property type="entry name" value="WD REPEAT DOMAIN 5B"/>
    <property type="match status" value="1"/>
</dbReference>
<feature type="region of interest" description="Disordered" evidence="8">
    <location>
        <begin position="1"/>
        <end position="22"/>
    </location>
</feature>
<evidence type="ECO:0000256" key="2">
    <source>
        <dbReference type="ARBA" id="ARBA00022737"/>
    </source>
</evidence>
<keyword evidence="1 7" id="KW-0853">WD repeat</keyword>
<dbReference type="InterPro" id="IPR015943">
    <property type="entry name" value="WD40/YVTN_repeat-like_dom_sf"/>
</dbReference>
<dbReference type="VEuPathDB" id="FungiDB:jhhlp_008102"/>
<dbReference type="PROSITE" id="PS50082">
    <property type="entry name" value="WD_REPEATS_2"/>
    <property type="match status" value="1"/>
</dbReference>
<reference evidence="9 10" key="1">
    <citation type="journal article" date="2017" name="G3 (Bethesda)">
        <title>First Draft Genome Sequence of the Pathogenic Fungus Lomentospora prolificans (Formerly Scedosporium prolificans).</title>
        <authorList>
            <person name="Luo R."/>
            <person name="Zimin A."/>
            <person name="Workman R."/>
            <person name="Fan Y."/>
            <person name="Pertea G."/>
            <person name="Grossman N."/>
            <person name="Wear M.P."/>
            <person name="Jia B."/>
            <person name="Miller H."/>
            <person name="Casadevall A."/>
            <person name="Timp W."/>
            <person name="Zhang S.X."/>
            <person name="Salzberg S.L."/>
        </authorList>
    </citation>
    <scope>NUCLEOTIDE SEQUENCE [LARGE SCALE GENOMIC DNA]</scope>
    <source>
        <strain evidence="9 10">JHH-5317</strain>
    </source>
</reference>
<dbReference type="OrthoDB" id="4768852at2759"/>
<evidence type="ECO:0000256" key="7">
    <source>
        <dbReference type="PROSITE-ProRule" id="PRU00221"/>
    </source>
</evidence>
<protein>
    <recommendedName>
        <fullName evidence="5">Mitochondrial division protein 1</fullName>
    </recommendedName>
</protein>
<dbReference type="Proteomes" id="UP000233524">
    <property type="component" value="Unassembled WGS sequence"/>
</dbReference>
<proteinExistence type="inferred from homology"/>
<dbReference type="AlphaFoldDB" id="A0A2N3MZG9"/>
<dbReference type="PANTHER" id="PTHR22847">
    <property type="entry name" value="WD40 REPEAT PROTEIN"/>
    <property type="match status" value="1"/>
</dbReference>
<comment type="function">
    <text evidence="6">Involved in mitochondrial fission. Acts as an adapter protein required to form mitochondrial fission complexes. Formation of these complexes is required to promote constriction and fission of the mitochondrial compartment at a late step in mitochondrial division.</text>
</comment>
<dbReference type="SUPFAM" id="SSF50978">
    <property type="entry name" value="WD40 repeat-like"/>
    <property type="match status" value="1"/>
</dbReference>
<keyword evidence="3" id="KW-0175">Coiled coil</keyword>
<dbReference type="InterPro" id="IPR036322">
    <property type="entry name" value="WD40_repeat_dom_sf"/>
</dbReference>
<dbReference type="GO" id="GO:1990234">
    <property type="term" value="C:transferase complex"/>
    <property type="evidence" value="ECO:0007669"/>
    <property type="project" value="UniProtKB-ARBA"/>
</dbReference>
<evidence type="ECO:0000256" key="3">
    <source>
        <dbReference type="ARBA" id="ARBA00023054"/>
    </source>
</evidence>
<dbReference type="PROSITE" id="PS50294">
    <property type="entry name" value="WD_REPEATS_REGION"/>
    <property type="match status" value="1"/>
</dbReference>
<dbReference type="Gene3D" id="2.130.10.10">
    <property type="entry name" value="YVTN repeat-like/Quinoprotein amine dehydrogenase"/>
    <property type="match status" value="3"/>
</dbReference>
<evidence type="ECO:0000256" key="4">
    <source>
        <dbReference type="ARBA" id="ARBA00038415"/>
    </source>
</evidence>